<evidence type="ECO:0000313" key="3">
    <source>
        <dbReference type="Proteomes" id="UP001207252"/>
    </source>
</evidence>
<protein>
    <recommendedName>
        <fullName evidence="4">Lipoprotein</fullName>
    </recommendedName>
</protein>
<reference evidence="2 3" key="1">
    <citation type="journal article" date="2020" name="Int. J. Syst. Evol. Microbiol.">
        <title>Ureaplasma miroungigenitalium sp. nov. isolated from northern elephant seals (Mirounga angustirostris) and Ureaplasma zalophigenitalium sp. nov. isolated from California sea lions (Zalophus californianus).</title>
        <authorList>
            <person name="Volokhov D.V."/>
            <person name="Gulland F.M."/>
            <person name="Gao Y."/>
            <person name="Chizhikov V.E."/>
        </authorList>
    </citation>
    <scope>NUCLEOTIDE SEQUENCE [LARGE SCALE GENOMIC DNA]</scope>
    <source>
        <strain evidence="2 3">CSL7644-GEN</strain>
    </source>
</reference>
<evidence type="ECO:0000256" key="1">
    <source>
        <dbReference type="SAM" id="SignalP"/>
    </source>
</evidence>
<keyword evidence="3" id="KW-1185">Reference proteome</keyword>
<dbReference type="PROSITE" id="PS51257">
    <property type="entry name" value="PROKAR_LIPOPROTEIN"/>
    <property type="match status" value="1"/>
</dbReference>
<proteinExistence type="predicted"/>
<name>A0ABT3BNL0_9BACT</name>
<organism evidence="2 3">
    <name type="scientific">Ureaplasma zalophigenitalium</name>
    <dbReference type="NCBI Taxonomy" id="907723"/>
    <lineage>
        <taxon>Bacteria</taxon>
        <taxon>Bacillati</taxon>
        <taxon>Mycoplasmatota</taxon>
        <taxon>Mycoplasmoidales</taxon>
        <taxon>Mycoplasmoidaceae</taxon>
        <taxon>Ureaplasma</taxon>
    </lineage>
</organism>
<feature type="chain" id="PRO_5046153802" description="Lipoprotein" evidence="1">
    <location>
        <begin position="29"/>
        <end position="596"/>
    </location>
</feature>
<accession>A0ABT3BNL0</accession>
<gene>
    <name evidence="2" type="ORF">OF365_00375</name>
</gene>
<feature type="signal peptide" evidence="1">
    <location>
        <begin position="1"/>
        <end position="28"/>
    </location>
</feature>
<keyword evidence="1" id="KW-0732">Signal</keyword>
<comment type="caution">
    <text evidence="2">The sequence shown here is derived from an EMBL/GenBank/DDBJ whole genome shotgun (WGS) entry which is preliminary data.</text>
</comment>
<dbReference type="EMBL" id="JAOXHJ010000001">
    <property type="protein sequence ID" value="MCV3753845.1"/>
    <property type="molecule type" value="Genomic_DNA"/>
</dbReference>
<evidence type="ECO:0008006" key="4">
    <source>
        <dbReference type="Google" id="ProtNLM"/>
    </source>
</evidence>
<evidence type="ECO:0000313" key="2">
    <source>
        <dbReference type="EMBL" id="MCV3753845.1"/>
    </source>
</evidence>
<dbReference type="RefSeq" id="WP_263817647.1">
    <property type="nucleotide sequence ID" value="NZ_JAOXHJ010000001.1"/>
</dbReference>
<dbReference type="Proteomes" id="UP001207252">
    <property type="component" value="Unassembled WGS sequence"/>
</dbReference>
<sequence length="596" mass="68388">MKKTLKRKIIWASMAGLFVLSTAMIASACSSTAKPGVNEAFLNYNATTNNNEFGKVAMKVNIDQKNPKNKSVHEFVFGKQNTVLKDEYFAIGDLNYTYTKDNKRYDAKNNEIDAQGFLLRNDAGGLMNKQQVWNKKDFDQPDHLKPFNMDMIRSELVRQVYNKLEYPEKTKDNALEPTTFLPNNLVVNNAFNKALFASSMPEINNLANLYNHLLVTDSVYTHLTSFTDLLLKYINQDSGAKIFNFYNKSNNPVTKEFLVGLAAGVGEGKYTYKLALYNIDFDYEIVPNDPQNKLNNVSDFAFGSKVPMHYLVNPEDNNVLVKITNIKLQYAWYDSSSKIGGSFMLPDDEFNASEQLERINDRLSEANKRIFPAQKVEHLVYDLPISDVVMNFRPSVLSSNVLDEQATNQQMQKWSALLNRELTEEEKKAAQVYVQYYAGSLVKVDAFNLLGFNLKKSLEANDEKTKADDEKFNDLAYYPHDRGQDAVYPYAFYPHAKNFITRDNFVQSALFNEYAKKSMASRHLYGKDGIYQDMQLAAYSLGHKTIPDDLEFNETLLNNLYTEFTSYVKLNDMQSPTNLQDYRTEWNLESRLLKKN</sequence>